<evidence type="ECO:0000256" key="2">
    <source>
        <dbReference type="ARBA" id="ARBA00023186"/>
    </source>
</evidence>
<feature type="region of interest" description="Disordered" evidence="4">
    <location>
        <begin position="1"/>
        <end position="24"/>
    </location>
</feature>
<evidence type="ECO:0000256" key="3">
    <source>
        <dbReference type="SAM" id="Coils"/>
    </source>
</evidence>
<evidence type="ECO:0000313" key="6">
    <source>
        <dbReference type="Proteomes" id="UP000198639"/>
    </source>
</evidence>
<dbReference type="InterPro" id="IPR000740">
    <property type="entry name" value="GrpE"/>
</dbReference>
<dbReference type="Proteomes" id="UP000198639">
    <property type="component" value="Unassembled WGS sequence"/>
</dbReference>
<sequence>MSFIHDTAPPEPGRMPPATPEGIEQGLARSGREIAALQERLDQAQAEVGHARRRAAADVALARSYALRDMALDLLPLRDALEAALAIRTADAAALRAGLELACRQFAAALARHAGLPGERS</sequence>
<dbReference type="InterPro" id="IPR013805">
    <property type="entry name" value="GrpE_CC"/>
</dbReference>
<dbReference type="STRING" id="1164594.SAMN05216204_11959"/>
<proteinExistence type="inferred from homology"/>
<evidence type="ECO:0000313" key="5">
    <source>
        <dbReference type="EMBL" id="SFD22137.1"/>
    </source>
</evidence>
<dbReference type="GO" id="GO:0006457">
    <property type="term" value="P:protein folding"/>
    <property type="evidence" value="ECO:0007669"/>
    <property type="project" value="InterPro"/>
</dbReference>
<feature type="coiled-coil region" evidence="3">
    <location>
        <begin position="27"/>
        <end position="54"/>
    </location>
</feature>
<dbReference type="Gene3D" id="3.90.20.20">
    <property type="match status" value="1"/>
</dbReference>
<dbReference type="GO" id="GO:0051087">
    <property type="term" value="F:protein-folding chaperone binding"/>
    <property type="evidence" value="ECO:0007669"/>
    <property type="project" value="InterPro"/>
</dbReference>
<dbReference type="GO" id="GO:0042803">
    <property type="term" value="F:protein homodimerization activity"/>
    <property type="evidence" value="ECO:0007669"/>
    <property type="project" value="InterPro"/>
</dbReference>
<organism evidence="5 6">
    <name type="scientific">Massilia yuzhufengensis</name>
    <dbReference type="NCBI Taxonomy" id="1164594"/>
    <lineage>
        <taxon>Bacteria</taxon>
        <taxon>Pseudomonadati</taxon>
        <taxon>Pseudomonadota</taxon>
        <taxon>Betaproteobacteria</taxon>
        <taxon>Burkholderiales</taxon>
        <taxon>Oxalobacteraceae</taxon>
        <taxon>Telluria group</taxon>
        <taxon>Massilia</taxon>
    </lineage>
</organism>
<evidence type="ECO:0000256" key="1">
    <source>
        <dbReference type="ARBA" id="ARBA00009054"/>
    </source>
</evidence>
<accession>A0A1I1QJG0</accession>
<keyword evidence="2" id="KW-0143">Chaperone</keyword>
<feature type="compositionally biased region" description="Pro residues" evidence="4">
    <location>
        <begin position="9"/>
        <end position="19"/>
    </location>
</feature>
<dbReference type="Pfam" id="PF01025">
    <property type="entry name" value="GrpE"/>
    <property type="match status" value="1"/>
</dbReference>
<dbReference type="RefSeq" id="WP_091875532.1">
    <property type="nucleotide sequence ID" value="NZ_FOLD01000019.1"/>
</dbReference>
<protein>
    <submittedName>
        <fullName evidence="5">Molecular chaperone GrpE</fullName>
    </submittedName>
</protein>
<name>A0A1I1QJG0_9BURK</name>
<keyword evidence="6" id="KW-1185">Reference proteome</keyword>
<dbReference type="EMBL" id="FOLD01000019">
    <property type="protein sequence ID" value="SFD22137.1"/>
    <property type="molecule type" value="Genomic_DNA"/>
</dbReference>
<dbReference type="GO" id="GO:0000774">
    <property type="term" value="F:adenyl-nucleotide exchange factor activity"/>
    <property type="evidence" value="ECO:0007669"/>
    <property type="project" value="InterPro"/>
</dbReference>
<reference evidence="6" key="1">
    <citation type="submission" date="2016-10" db="EMBL/GenBank/DDBJ databases">
        <authorList>
            <person name="Varghese N."/>
            <person name="Submissions S."/>
        </authorList>
    </citation>
    <scope>NUCLEOTIDE SEQUENCE [LARGE SCALE GENOMIC DNA]</scope>
    <source>
        <strain evidence="6">CGMCC 1.12041</strain>
    </source>
</reference>
<gene>
    <name evidence="5" type="ORF">SAMN05216204_11959</name>
</gene>
<evidence type="ECO:0000256" key="4">
    <source>
        <dbReference type="SAM" id="MobiDB-lite"/>
    </source>
</evidence>
<dbReference type="AlphaFoldDB" id="A0A1I1QJG0"/>
<comment type="similarity">
    <text evidence="1">Belongs to the GrpE family.</text>
</comment>
<keyword evidence="3" id="KW-0175">Coiled coil</keyword>
<dbReference type="SUPFAM" id="SSF58014">
    <property type="entry name" value="Coiled-coil domain of nucleotide exchange factor GrpE"/>
    <property type="match status" value="1"/>
</dbReference>